<dbReference type="PANTHER" id="PTHR48106">
    <property type="entry name" value="QUINONE OXIDOREDUCTASE PIG3-RELATED"/>
    <property type="match status" value="1"/>
</dbReference>
<dbReference type="STRING" id="1837282.A6F49_07870"/>
<evidence type="ECO:0000256" key="1">
    <source>
        <dbReference type="ARBA" id="ARBA00022857"/>
    </source>
</evidence>
<dbReference type="Gene3D" id="3.40.50.720">
    <property type="entry name" value="NAD(P)-binding Rossmann-like Domain"/>
    <property type="match status" value="1"/>
</dbReference>
<dbReference type="Gene3D" id="3.90.180.10">
    <property type="entry name" value="Medium-chain alcohol dehydrogenases, catalytic domain"/>
    <property type="match status" value="1"/>
</dbReference>
<proteinExistence type="predicted"/>
<evidence type="ECO:0000259" key="3">
    <source>
        <dbReference type="SMART" id="SM00829"/>
    </source>
</evidence>
<dbReference type="PANTHER" id="PTHR48106:SF18">
    <property type="entry name" value="QUINONE OXIDOREDUCTASE PIG3"/>
    <property type="match status" value="1"/>
</dbReference>
<keyword evidence="2" id="KW-0560">Oxidoreductase</keyword>
<dbReference type="Pfam" id="PF13602">
    <property type="entry name" value="ADH_zinc_N_2"/>
    <property type="match status" value="1"/>
</dbReference>
<dbReference type="OrthoDB" id="3175656at2"/>
<dbReference type="AlphaFoldDB" id="A0A1B7M0M8"/>
<feature type="domain" description="Enoyl reductase (ER)" evidence="3">
    <location>
        <begin position="10"/>
        <end position="307"/>
    </location>
</feature>
<protein>
    <submittedName>
        <fullName evidence="4">Alcohol dehydrogenase</fullName>
    </submittedName>
</protein>
<sequence>MKAVAFDTPGGPEVLNVVDLPDPEVGQGEVLIRVQTAAVSPTDTMRRAGARTEGKEGPFVPGMDVAGIIEAIDADANTDLTVGEKVMAIVVPDGAHGAYAQRVVVPIESVVRMPEGATFAEACTLPMNGLTARLALDTLDLPEGSTLVVTGAAGILGGYVIQLAKADGLVVMADTSDADDELVLSLGADIVKLRGETFPDAVRTEFPKGVDAVVDAAVLEDDILPAVKDGGTVITIRGAKGERDRGVTFQPIWVANYAKERAKLDALRQQVEDGVLTLRVADVLQMEDAAEAHRKMEAGGIRGRIVLEFGDIPWA</sequence>
<accession>A0A1B7M0M8</accession>
<evidence type="ECO:0000313" key="5">
    <source>
        <dbReference type="Proteomes" id="UP000078292"/>
    </source>
</evidence>
<dbReference type="Pfam" id="PF08240">
    <property type="entry name" value="ADH_N"/>
    <property type="match status" value="1"/>
</dbReference>
<dbReference type="GO" id="GO:0070402">
    <property type="term" value="F:NADPH binding"/>
    <property type="evidence" value="ECO:0007669"/>
    <property type="project" value="TreeGrafter"/>
</dbReference>
<dbReference type="EMBL" id="LXEY01000015">
    <property type="protein sequence ID" value="OAV61803.1"/>
    <property type="molecule type" value="Genomic_DNA"/>
</dbReference>
<dbReference type="InterPro" id="IPR011032">
    <property type="entry name" value="GroES-like_sf"/>
</dbReference>
<dbReference type="SMART" id="SM00829">
    <property type="entry name" value="PKS_ER"/>
    <property type="match status" value="1"/>
</dbReference>
<keyword evidence="1" id="KW-0521">NADP</keyword>
<name>A0A1B7M0M8_9MICC</name>
<dbReference type="CDD" id="cd05289">
    <property type="entry name" value="MDR_like_2"/>
    <property type="match status" value="1"/>
</dbReference>
<dbReference type="SUPFAM" id="SSF51735">
    <property type="entry name" value="NAD(P)-binding Rossmann-fold domains"/>
    <property type="match status" value="1"/>
</dbReference>
<keyword evidence="5" id="KW-1185">Reference proteome</keyword>
<dbReference type="InterPro" id="IPR013154">
    <property type="entry name" value="ADH-like_N"/>
</dbReference>
<comment type="caution">
    <text evidence="4">The sequence shown here is derived from an EMBL/GenBank/DDBJ whole genome shotgun (WGS) entry which is preliminary data.</text>
</comment>
<evidence type="ECO:0000313" key="4">
    <source>
        <dbReference type="EMBL" id="OAV61803.1"/>
    </source>
</evidence>
<dbReference type="InterPro" id="IPR036291">
    <property type="entry name" value="NAD(P)-bd_dom_sf"/>
</dbReference>
<dbReference type="Proteomes" id="UP000078292">
    <property type="component" value="Unassembled WGS sequence"/>
</dbReference>
<organism evidence="4 5">
    <name type="scientific">Enteractinococcus helveticum</name>
    <dbReference type="NCBI Taxonomy" id="1837282"/>
    <lineage>
        <taxon>Bacteria</taxon>
        <taxon>Bacillati</taxon>
        <taxon>Actinomycetota</taxon>
        <taxon>Actinomycetes</taxon>
        <taxon>Micrococcales</taxon>
        <taxon>Micrococcaceae</taxon>
    </lineage>
</organism>
<dbReference type="RefSeq" id="WP_043057361.1">
    <property type="nucleotide sequence ID" value="NZ_LXEY01000015.1"/>
</dbReference>
<evidence type="ECO:0000256" key="2">
    <source>
        <dbReference type="ARBA" id="ARBA00023002"/>
    </source>
</evidence>
<dbReference type="GO" id="GO:0016651">
    <property type="term" value="F:oxidoreductase activity, acting on NAD(P)H"/>
    <property type="evidence" value="ECO:0007669"/>
    <property type="project" value="TreeGrafter"/>
</dbReference>
<reference evidence="4 5" key="1">
    <citation type="submission" date="2016-04" db="EMBL/GenBank/DDBJ databases">
        <title>First whole genome shotgun sequence of the bacterium Enteractinococcus sp. strain UASWS1574.</title>
        <authorList>
            <person name="Crovadore J."/>
            <person name="Chablais R."/>
            <person name="Lefort F."/>
        </authorList>
    </citation>
    <scope>NUCLEOTIDE SEQUENCE [LARGE SCALE GENOMIC DNA]</scope>
    <source>
        <strain evidence="4 5">UASWS1574</strain>
    </source>
</reference>
<gene>
    <name evidence="4" type="ORF">A6F49_07870</name>
</gene>
<dbReference type="SUPFAM" id="SSF50129">
    <property type="entry name" value="GroES-like"/>
    <property type="match status" value="1"/>
</dbReference>
<dbReference type="InterPro" id="IPR020843">
    <property type="entry name" value="ER"/>
</dbReference>